<dbReference type="EMBL" id="CAJVPS010000024">
    <property type="protein sequence ID" value="CAG8442406.1"/>
    <property type="molecule type" value="Genomic_DNA"/>
</dbReference>
<dbReference type="Proteomes" id="UP000789508">
    <property type="component" value="Unassembled WGS sequence"/>
</dbReference>
<dbReference type="SUPFAM" id="SSF52540">
    <property type="entry name" value="P-loop containing nucleoside triphosphate hydrolases"/>
    <property type="match status" value="1"/>
</dbReference>
<evidence type="ECO:0000259" key="3">
    <source>
        <dbReference type="Pfam" id="PF18766"/>
    </source>
</evidence>
<name>A0A9N8VA39_9GLOM</name>
<comment type="caution">
    <text evidence="4">The sequence shown here is derived from an EMBL/GenBank/DDBJ whole genome shotgun (WGS) entry which is preliminary data.</text>
</comment>
<dbReference type="PANTHER" id="PTHR30195">
    <property type="entry name" value="TYPE I SITE-SPECIFIC DEOXYRIBONUCLEASE PROTEIN SUBUNIT M AND R"/>
    <property type="match status" value="1"/>
</dbReference>
<feature type="domain" description="SWI2/SNF2 ATPase" evidence="3">
    <location>
        <begin position="105"/>
        <end position="202"/>
    </location>
</feature>
<dbReference type="OrthoDB" id="2419400at2759"/>
<dbReference type="InterPro" id="IPR027417">
    <property type="entry name" value="P-loop_NTPase"/>
</dbReference>
<evidence type="ECO:0000313" key="4">
    <source>
        <dbReference type="EMBL" id="CAG8442406.1"/>
    </source>
</evidence>
<dbReference type="InterPro" id="IPR051268">
    <property type="entry name" value="Type-I_R_enzyme_R_subunit"/>
</dbReference>
<evidence type="ECO:0000313" key="5">
    <source>
        <dbReference type="Proteomes" id="UP000789508"/>
    </source>
</evidence>
<accession>A0A9N8VA39</accession>
<protein>
    <submittedName>
        <fullName evidence="4">3957_t:CDS:1</fullName>
    </submittedName>
</protein>
<organism evidence="4 5">
    <name type="scientific">Ambispora leptoticha</name>
    <dbReference type="NCBI Taxonomy" id="144679"/>
    <lineage>
        <taxon>Eukaryota</taxon>
        <taxon>Fungi</taxon>
        <taxon>Fungi incertae sedis</taxon>
        <taxon>Mucoromycota</taxon>
        <taxon>Glomeromycotina</taxon>
        <taxon>Glomeromycetes</taxon>
        <taxon>Archaeosporales</taxon>
        <taxon>Ambisporaceae</taxon>
        <taxon>Ambispora</taxon>
    </lineage>
</organism>
<feature type="region of interest" description="Disordered" evidence="2">
    <location>
        <begin position="412"/>
        <end position="432"/>
    </location>
</feature>
<evidence type="ECO:0000256" key="2">
    <source>
        <dbReference type="SAM" id="MobiDB-lite"/>
    </source>
</evidence>
<dbReference type="GO" id="GO:0009307">
    <property type="term" value="P:DNA restriction-modification system"/>
    <property type="evidence" value="ECO:0007669"/>
    <property type="project" value="UniProtKB-KW"/>
</dbReference>
<dbReference type="AlphaFoldDB" id="A0A9N8VA39"/>
<dbReference type="InterPro" id="IPR040980">
    <property type="entry name" value="SWI2_SNF2"/>
</dbReference>
<dbReference type="PANTHER" id="PTHR30195:SF15">
    <property type="entry name" value="TYPE I RESTRICTION ENZYME HINDI ENDONUCLEASE SUBUNIT"/>
    <property type="match status" value="1"/>
</dbReference>
<gene>
    <name evidence="4" type="ORF">ALEPTO_LOCUS422</name>
</gene>
<sequence>MARYYQYYCAKKILCSVKEKKQKGGVIWHTTGSGKSLTMIFSVGKILTDYPQSTILVVTDRQDLYQQLYGFFTEFSFLVPHESIDGIQSIQQLVKLLKKPNRGKAHRSQNLKFQEDRFSYARIMRQIFPEAYFFAWTGTPINTEEKSTYMEFDSPLEPLHSYSTKQAIDDQIIINQIFYQHYPLSADNAFQQMISKIKADYENLKNQKNLLPKFLVMVKDKSEGRKFYELFIQDENYKEVVCLIISPGGDITKNIDGNKEAIQKFKKNNFPNIAIVVNMLTTGFDLPSLRVIYIAKKINSPKNNSTLKEAKEKYFGSGDLQLISSTEVITDCLAKLRQMLAPKEKASSEEITGYLLKNKKEREFKNLVKKIEEVSISLQKEINEDDNIFFLTCRKIAASLFRIITDLPKIGKNPQTNKNLSPNKPEEKSKKDEHIYDEEHYYLYTLLFEEKRKQLEKKLPEQIETELVHFTERLVESFQQAFHNNPDCFLLNEAYGTAKLEKLFDKVYFEECNLLPPKKYVALSDEHGNKNQEIKEKLENARLEELGNISTIEDLISKLNIQICDPELEDLVENFDNNLKIEQQ</sequence>
<proteinExistence type="predicted"/>
<keyword evidence="1" id="KW-0680">Restriction system</keyword>
<dbReference type="Pfam" id="PF18766">
    <property type="entry name" value="SWI2_SNF2"/>
    <property type="match status" value="2"/>
</dbReference>
<feature type="compositionally biased region" description="Polar residues" evidence="2">
    <location>
        <begin position="413"/>
        <end position="422"/>
    </location>
</feature>
<keyword evidence="5" id="KW-1185">Reference proteome</keyword>
<feature type="domain" description="SWI2/SNF2 ATPase" evidence="3">
    <location>
        <begin position="5"/>
        <end position="99"/>
    </location>
</feature>
<dbReference type="Gene3D" id="3.40.50.300">
    <property type="entry name" value="P-loop containing nucleotide triphosphate hydrolases"/>
    <property type="match status" value="3"/>
</dbReference>
<evidence type="ECO:0000256" key="1">
    <source>
        <dbReference type="ARBA" id="ARBA00022747"/>
    </source>
</evidence>
<reference evidence="4" key="1">
    <citation type="submission" date="2021-06" db="EMBL/GenBank/DDBJ databases">
        <authorList>
            <person name="Kallberg Y."/>
            <person name="Tangrot J."/>
            <person name="Rosling A."/>
        </authorList>
    </citation>
    <scope>NUCLEOTIDE SEQUENCE</scope>
    <source>
        <strain evidence="4">FL130A</strain>
    </source>
</reference>